<proteinExistence type="predicted"/>
<organism evidence="1">
    <name type="scientific">Cucumis melo</name>
    <name type="common">Muskmelon</name>
    <dbReference type="NCBI Taxonomy" id="3656"/>
    <lineage>
        <taxon>Eukaryota</taxon>
        <taxon>Viridiplantae</taxon>
        <taxon>Streptophyta</taxon>
        <taxon>Embryophyta</taxon>
        <taxon>Tracheophyta</taxon>
        <taxon>Spermatophyta</taxon>
        <taxon>Magnoliopsida</taxon>
        <taxon>eudicotyledons</taxon>
        <taxon>Gunneridae</taxon>
        <taxon>Pentapetalae</taxon>
        <taxon>rosids</taxon>
        <taxon>fabids</taxon>
        <taxon>Cucurbitales</taxon>
        <taxon>Cucurbitaceae</taxon>
        <taxon>Benincaseae</taxon>
        <taxon>Cucumis</taxon>
    </lineage>
</organism>
<dbReference type="AlphaFoldDB" id="A0A9I9EBJ7"/>
<accession>A0A9I9EBJ7</accession>
<dbReference type="EnsemblPlants" id="MELO3C031522.2.1">
    <property type="protein sequence ID" value="MELO3C031522.2.1"/>
    <property type="gene ID" value="MELO3C031522.2"/>
</dbReference>
<protein>
    <submittedName>
        <fullName evidence="1">Uncharacterized protein</fullName>
    </submittedName>
</protein>
<reference evidence="1" key="1">
    <citation type="submission" date="2023-03" db="UniProtKB">
        <authorList>
            <consortium name="EnsemblPlants"/>
        </authorList>
    </citation>
    <scope>IDENTIFICATION</scope>
</reference>
<name>A0A9I9EBJ7_CUCME</name>
<sequence>MSKSGILAGKDGKISPSPKTLTHTPLSFFKIPHVPVSSLNAAIGCLLPFPSPPSSKTLTHILLPVCGDRLFSRTMVYCKVQKNFMSMHKIGSWKCKIMYDRKSRSREISCLWEDSNLGRGAASKGSKLGGGGGKR</sequence>
<dbReference type="Gramene" id="MELO3C031522.2.1">
    <property type="protein sequence ID" value="MELO3C031522.2.1"/>
    <property type="gene ID" value="MELO3C031522.2"/>
</dbReference>
<evidence type="ECO:0000313" key="1">
    <source>
        <dbReference type="EnsemblPlants" id="MELO3C031522.2.1"/>
    </source>
</evidence>